<evidence type="ECO:0000313" key="1">
    <source>
        <dbReference type="EMBL" id="ANF84777.1"/>
    </source>
</evidence>
<gene>
    <name evidence="1" type="ORF">A7J50_1343</name>
</gene>
<evidence type="ECO:0000313" key="2">
    <source>
        <dbReference type="Proteomes" id="UP000077829"/>
    </source>
</evidence>
<organism evidence="1 2">
    <name type="scientific">Pseudomonas antarctica</name>
    <dbReference type="NCBI Taxonomy" id="219572"/>
    <lineage>
        <taxon>Bacteria</taxon>
        <taxon>Pseudomonadati</taxon>
        <taxon>Pseudomonadota</taxon>
        <taxon>Gammaproteobacteria</taxon>
        <taxon>Pseudomonadales</taxon>
        <taxon>Pseudomonadaceae</taxon>
        <taxon>Pseudomonas</taxon>
    </lineage>
</organism>
<dbReference type="STRING" id="219572.A7J50_1343"/>
<proteinExistence type="predicted"/>
<dbReference type="KEGG" id="panr:A7J50_1343"/>
<dbReference type="AlphaFoldDB" id="A0A172YX17"/>
<dbReference type="RefSeq" id="WP_064451095.1">
    <property type="nucleotide sequence ID" value="NZ_CP015600.1"/>
</dbReference>
<dbReference type="PATRIC" id="fig|219572.3.peg.1369"/>
<accession>A0A172YX17</accession>
<reference evidence="1 2" key="1">
    <citation type="submission" date="2016-05" db="EMBL/GenBank/DDBJ databases">
        <title>Complete genome sequence of Pseudomonas antarctica PAMC 27494.</title>
        <authorList>
            <person name="Lee J."/>
        </authorList>
    </citation>
    <scope>NUCLEOTIDE SEQUENCE [LARGE SCALE GENOMIC DNA]</scope>
    <source>
        <strain evidence="1 2">PAMC 27494</strain>
    </source>
</reference>
<dbReference type="Proteomes" id="UP000077829">
    <property type="component" value="Chromosome"/>
</dbReference>
<dbReference type="EMBL" id="CP015600">
    <property type="protein sequence ID" value="ANF84777.1"/>
    <property type="molecule type" value="Genomic_DNA"/>
</dbReference>
<sequence length="62" mass="6994">MGHSADYQTKLHIEQLEQVVQTLLDQGKKFREGGLGELADTAEDQAAQLKRVIADLRKLMEK</sequence>
<name>A0A172YX17_9PSED</name>
<protein>
    <submittedName>
        <fullName evidence="1">Uncharacterized protein</fullName>
    </submittedName>
</protein>